<comment type="similarity">
    <text evidence="3">Belongs to the krueppel C2H2-type zinc-finger protein family.</text>
</comment>
<dbReference type="InParanoid" id="A0A6P7L3W9"/>
<keyword evidence="10" id="KW-0805">Transcription regulation</keyword>
<dbReference type="FunFam" id="3.30.160.60:FF:000912">
    <property type="entry name" value="Zinc finger protein 660"/>
    <property type="match status" value="1"/>
</dbReference>
<keyword evidence="11" id="KW-0238">DNA-binding</keyword>
<feature type="domain" description="C2H2-type" evidence="16">
    <location>
        <begin position="301"/>
        <end position="328"/>
    </location>
</feature>
<evidence type="ECO:0000256" key="3">
    <source>
        <dbReference type="ARBA" id="ARBA00006991"/>
    </source>
</evidence>
<dbReference type="GO" id="GO:0003677">
    <property type="term" value="F:DNA binding"/>
    <property type="evidence" value="ECO:0007669"/>
    <property type="project" value="UniProtKB-KW"/>
</dbReference>
<dbReference type="InterPro" id="IPR013087">
    <property type="entry name" value="Znf_C2H2_type"/>
</dbReference>
<dbReference type="GeneID" id="129602902"/>
<feature type="domain" description="C2H2-type" evidence="16">
    <location>
        <begin position="273"/>
        <end position="300"/>
    </location>
</feature>
<evidence type="ECO:0000256" key="14">
    <source>
        <dbReference type="PROSITE-ProRule" id="PRU00042"/>
    </source>
</evidence>
<dbReference type="Proteomes" id="UP000515150">
    <property type="component" value="Chromosome 17"/>
</dbReference>
<organism evidence="17 18">
    <name type="scientific">Betta splendens</name>
    <name type="common">Siamese fighting fish</name>
    <dbReference type="NCBI Taxonomy" id="158456"/>
    <lineage>
        <taxon>Eukaryota</taxon>
        <taxon>Metazoa</taxon>
        <taxon>Chordata</taxon>
        <taxon>Craniata</taxon>
        <taxon>Vertebrata</taxon>
        <taxon>Euteleostomi</taxon>
        <taxon>Actinopterygii</taxon>
        <taxon>Neopterygii</taxon>
        <taxon>Teleostei</taxon>
        <taxon>Neoteleostei</taxon>
        <taxon>Acanthomorphata</taxon>
        <taxon>Anabantaria</taxon>
        <taxon>Anabantiformes</taxon>
        <taxon>Anabantoidei</taxon>
        <taxon>Osphronemidae</taxon>
        <taxon>Betta</taxon>
    </lineage>
</organism>
<dbReference type="FunFam" id="3.30.160.60:FF:000446">
    <property type="entry name" value="Zinc finger protein"/>
    <property type="match status" value="2"/>
</dbReference>
<sequence length="401" mass="46087">MSSVQHLKEFISQRLTAAAVEIFGAFEQTIVEYEEELDRQRRLLDAVLKPEIKLHRIAIPDECEEEEVPTHLQISHHVKKNSQDEDDPNLPLIKEEHEEPHSSEEGETLVLKQESDNVMSSAYEDNAAEANGDSQLLSHSSLVTLHVDNSAIVESPTNKKTFICTTCNRSFKGKGALQTHMKTHTEQPPICNTCGKRFRYLSKLKVHESIHTGEKPFLCKTCGKRFRLKNCLEDHVRIHTGEKPFPCKTCGKWFRLKRCLEDHLRIHTGEKPFPCKTCGKWFRLKNSLEDHLRIHTGEKPFPCKICGKRFRTKSHVRSHLRIHTGEKPHACKRCGKHYSTGSILRVHIRRVHTGNTLYRCHICDNGFSESRTLKQHMMVHTGESPVLVQHEDKALQVVKPC</sequence>
<dbReference type="GO" id="GO:0005634">
    <property type="term" value="C:nucleus"/>
    <property type="evidence" value="ECO:0007669"/>
    <property type="project" value="UniProtKB-SubCell"/>
</dbReference>
<evidence type="ECO:0000256" key="12">
    <source>
        <dbReference type="ARBA" id="ARBA00023163"/>
    </source>
</evidence>
<feature type="domain" description="C2H2-type" evidence="16">
    <location>
        <begin position="162"/>
        <end position="189"/>
    </location>
</feature>
<dbReference type="PROSITE" id="PS00028">
    <property type="entry name" value="ZINC_FINGER_C2H2_1"/>
    <property type="match status" value="8"/>
</dbReference>
<evidence type="ECO:0000313" key="17">
    <source>
        <dbReference type="Proteomes" id="UP000515150"/>
    </source>
</evidence>
<accession>A0A6P7L3W9</accession>
<protein>
    <submittedName>
        <fullName evidence="18">Zinc finger protein OZF-like</fullName>
    </submittedName>
</protein>
<evidence type="ECO:0000256" key="15">
    <source>
        <dbReference type="SAM" id="MobiDB-lite"/>
    </source>
</evidence>
<reference evidence="18" key="1">
    <citation type="submission" date="2025-08" db="UniProtKB">
        <authorList>
            <consortium name="RefSeq"/>
        </authorList>
    </citation>
    <scope>IDENTIFICATION</scope>
</reference>
<evidence type="ECO:0000256" key="6">
    <source>
        <dbReference type="ARBA" id="ARBA00022737"/>
    </source>
</evidence>
<comment type="function">
    <text evidence="1">May be involved in transcriptional regulation.</text>
</comment>
<dbReference type="SUPFAM" id="SSF57667">
    <property type="entry name" value="beta-beta-alpha zinc fingers"/>
    <property type="match status" value="5"/>
</dbReference>
<dbReference type="PROSITE" id="PS50157">
    <property type="entry name" value="ZINC_FINGER_C2H2_2"/>
    <property type="match status" value="8"/>
</dbReference>
<dbReference type="FunFam" id="3.30.160.60:FF:002343">
    <property type="entry name" value="Zinc finger protein 33A"/>
    <property type="match status" value="1"/>
</dbReference>
<feature type="region of interest" description="Disordered" evidence="15">
    <location>
        <begin position="68"/>
        <end position="90"/>
    </location>
</feature>
<dbReference type="FunFam" id="3.30.160.60:FF:000100">
    <property type="entry name" value="Zinc finger 45-like"/>
    <property type="match status" value="1"/>
</dbReference>
<evidence type="ECO:0000256" key="13">
    <source>
        <dbReference type="ARBA" id="ARBA00023242"/>
    </source>
</evidence>
<keyword evidence="12" id="KW-0804">Transcription</keyword>
<dbReference type="InterPro" id="IPR036236">
    <property type="entry name" value="Znf_C2H2_sf"/>
</dbReference>
<evidence type="ECO:0000256" key="11">
    <source>
        <dbReference type="ARBA" id="ARBA00023125"/>
    </source>
</evidence>
<feature type="domain" description="C2H2-type" evidence="16">
    <location>
        <begin position="358"/>
        <end position="385"/>
    </location>
</feature>
<gene>
    <name evidence="18" type="primary">LOC129602902</name>
</gene>
<evidence type="ECO:0000256" key="8">
    <source>
        <dbReference type="ARBA" id="ARBA00022833"/>
    </source>
</evidence>
<evidence type="ECO:0000256" key="1">
    <source>
        <dbReference type="ARBA" id="ARBA00003767"/>
    </source>
</evidence>
<proteinExistence type="inferred from homology"/>
<comment type="subcellular location">
    <subcellularLocation>
        <location evidence="2">Nucleus</location>
    </subcellularLocation>
</comment>
<evidence type="ECO:0000256" key="5">
    <source>
        <dbReference type="ARBA" id="ARBA00022723"/>
    </source>
</evidence>
<dbReference type="FunFam" id="3.30.160.60:FF:000617">
    <property type="entry name" value="Zinc finger protein 777"/>
    <property type="match status" value="1"/>
</dbReference>
<feature type="domain" description="C2H2-type" evidence="16">
    <location>
        <begin position="189"/>
        <end position="216"/>
    </location>
</feature>
<evidence type="ECO:0000256" key="4">
    <source>
        <dbReference type="ARBA" id="ARBA00022499"/>
    </source>
</evidence>
<keyword evidence="7 14" id="KW-0863">Zinc-finger</keyword>
<feature type="domain" description="C2H2-type" evidence="16">
    <location>
        <begin position="217"/>
        <end position="244"/>
    </location>
</feature>
<name>A0A6P7L3W9_BETSP</name>
<keyword evidence="13" id="KW-0539">Nucleus</keyword>
<evidence type="ECO:0000259" key="16">
    <source>
        <dbReference type="PROSITE" id="PS50157"/>
    </source>
</evidence>
<keyword evidence="9" id="KW-0832">Ubl conjugation</keyword>
<dbReference type="FunCoup" id="A0A6P7L3W9">
    <property type="interactions" value="11"/>
</dbReference>
<dbReference type="AlphaFoldDB" id="A0A6P7L3W9"/>
<evidence type="ECO:0000256" key="10">
    <source>
        <dbReference type="ARBA" id="ARBA00023015"/>
    </source>
</evidence>
<keyword evidence="8" id="KW-0862">Zinc</keyword>
<evidence type="ECO:0000313" key="18">
    <source>
        <dbReference type="RefSeq" id="XP_028987824.1"/>
    </source>
</evidence>
<dbReference type="PANTHER" id="PTHR23234">
    <property type="entry name" value="ZNF44 PROTEIN"/>
    <property type="match status" value="1"/>
</dbReference>
<dbReference type="FunFam" id="3.30.160.60:FF:000060">
    <property type="entry name" value="zinc finger protein 436"/>
    <property type="match status" value="1"/>
</dbReference>
<keyword evidence="17" id="KW-1185">Reference proteome</keyword>
<dbReference type="FunFam" id="3.30.160.60:FF:000765">
    <property type="entry name" value="Zinc finger 45-like"/>
    <property type="match status" value="1"/>
</dbReference>
<dbReference type="InterPro" id="IPR050758">
    <property type="entry name" value="Znf_C2H2-type"/>
</dbReference>
<feature type="domain" description="C2H2-type" evidence="16">
    <location>
        <begin position="245"/>
        <end position="272"/>
    </location>
</feature>
<feature type="domain" description="C2H2-type" evidence="16">
    <location>
        <begin position="329"/>
        <end position="357"/>
    </location>
</feature>
<dbReference type="Gene3D" id="3.30.160.60">
    <property type="entry name" value="Classic Zinc Finger"/>
    <property type="match status" value="8"/>
</dbReference>
<dbReference type="Pfam" id="PF00096">
    <property type="entry name" value="zf-C2H2"/>
    <property type="match status" value="6"/>
</dbReference>
<evidence type="ECO:0000256" key="7">
    <source>
        <dbReference type="ARBA" id="ARBA00022771"/>
    </source>
</evidence>
<dbReference type="GO" id="GO:0008270">
    <property type="term" value="F:zinc ion binding"/>
    <property type="evidence" value="ECO:0007669"/>
    <property type="project" value="UniProtKB-KW"/>
</dbReference>
<dbReference type="OrthoDB" id="654211at2759"/>
<dbReference type="KEGG" id="bspl:129602902"/>
<keyword evidence="6" id="KW-0677">Repeat</keyword>
<dbReference type="RefSeq" id="XP_028987824.1">
    <property type="nucleotide sequence ID" value="XM_029131991.3"/>
</dbReference>
<dbReference type="SMART" id="SM00355">
    <property type="entry name" value="ZnF_C2H2"/>
    <property type="match status" value="8"/>
</dbReference>
<evidence type="ECO:0000256" key="2">
    <source>
        <dbReference type="ARBA" id="ARBA00004123"/>
    </source>
</evidence>
<keyword evidence="5" id="KW-0479">Metal-binding</keyword>
<evidence type="ECO:0000256" key="9">
    <source>
        <dbReference type="ARBA" id="ARBA00022843"/>
    </source>
</evidence>
<keyword evidence="4" id="KW-1017">Isopeptide bond</keyword>
<dbReference type="PANTHER" id="PTHR23234:SF9">
    <property type="entry name" value="ZINC FINGER PROTEIN 850-LIKE"/>
    <property type="match status" value="1"/>
</dbReference>